<keyword evidence="2" id="KW-0732">Signal</keyword>
<feature type="region of interest" description="Disordered" evidence="1">
    <location>
        <begin position="37"/>
        <end position="74"/>
    </location>
</feature>
<sequence length="219" mass="21972">MKSTRTRWLYAGGSAVACAAVIAVGTVAANAGMTGRTGGAAAGAGAAPAAPVPSTSAATRRPDPSPPKPEPIGAVIDSGIAAREGSWVFYGVPVAEPALPKVRFGVMAGRRLPGGTLTADVMTNEVTGSDRAPGFHAVQAGMGIEAGQSPTFGYYAGPAARITGRANGRTVTAHQARWSEDRSVVVFWFDPAVKGIGKLAAYDQGGRKLPTGNAGVGVG</sequence>
<comment type="caution">
    <text evidence="3">The sequence shown here is derived from an EMBL/GenBank/DDBJ whole genome shotgun (WGS) entry which is preliminary data.</text>
</comment>
<feature type="compositionally biased region" description="Low complexity" evidence="1">
    <location>
        <begin position="43"/>
        <end position="59"/>
    </location>
</feature>
<evidence type="ECO:0008006" key="5">
    <source>
        <dbReference type="Google" id="ProtNLM"/>
    </source>
</evidence>
<evidence type="ECO:0000313" key="3">
    <source>
        <dbReference type="EMBL" id="RZU49168.1"/>
    </source>
</evidence>
<dbReference type="Proteomes" id="UP000292564">
    <property type="component" value="Unassembled WGS sequence"/>
</dbReference>
<evidence type="ECO:0000256" key="1">
    <source>
        <dbReference type="SAM" id="MobiDB-lite"/>
    </source>
</evidence>
<feature type="chain" id="PRO_5039586979" description="Lipoprotein" evidence="2">
    <location>
        <begin position="20"/>
        <end position="219"/>
    </location>
</feature>
<dbReference type="RefSeq" id="WP_130508294.1">
    <property type="nucleotide sequence ID" value="NZ_SHKY01000001.1"/>
</dbReference>
<evidence type="ECO:0000313" key="4">
    <source>
        <dbReference type="Proteomes" id="UP000292564"/>
    </source>
</evidence>
<dbReference type="AlphaFoldDB" id="A0A4Q7ZER4"/>
<name>A0A4Q7ZER4_9ACTN</name>
<feature type="signal peptide" evidence="2">
    <location>
        <begin position="1"/>
        <end position="19"/>
    </location>
</feature>
<protein>
    <recommendedName>
        <fullName evidence="5">Lipoprotein</fullName>
    </recommendedName>
</protein>
<proteinExistence type="predicted"/>
<accession>A0A4Q7ZER4</accession>
<reference evidence="3 4" key="1">
    <citation type="submission" date="2019-02" db="EMBL/GenBank/DDBJ databases">
        <title>Sequencing the genomes of 1000 actinobacteria strains.</title>
        <authorList>
            <person name="Klenk H.-P."/>
        </authorList>
    </citation>
    <scope>NUCLEOTIDE SEQUENCE [LARGE SCALE GENOMIC DNA]</scope>
    <source>
        <strain evidence="3 4">DSM 45162</strain>
    </source>
</reference>
<dbReference type="EMBL" id="SHKY01000001">
    <property type="protein sequence ID" value="RZU49168.1"/>
    <property type="molecule type" value="Genomic_DNA"/>
</dbReference>
<dbReference type="OrthoDB" id="3690121at2"/>
<dbReference type="PROSITE" id="PS51257">
    <property type="entry name" value="PROKAR_LIPOPROTEIN"/>
    <property type="match status" value="1"/>
</dbReference>
<evidence type="ECO:0000256" key="2">
    <source>
        <dbReference type="SAM" id="SignalP"/>
    </source>
</evidence>
<keyword evidence="4" id="KW-1185">Reference proteome</keyword>
<gene>
    <name evidence="3" type="ORF">EV385_0904</name>
</gene>
<organism evidence="3 4">
    <name type="scientific">Krasilnikovia cinnamomea</name>
    <dbReference type="NCBI Taxonomy" id="349313"/>
    <lineage>
        <taxon>Bacteria</taxon>
        <taxon>Bacillati</taxon>
        <taxon>Actinomycetota</taxon>
        <taxon>Actinomycetes</taxon>
        <taxon>Micromonosporales</taxon>
        <taxon>Micromonosporaceae</taxon>
        <taxon>Krasilnikovia</taxon>
    </lineage>
</organism>